<sequence length="204" mass="24205">MANIENRKFIALDISGKNYLSWVLDVKLHLSAKKLRHTIEEENAATNEERATALIFLRHHIDDGLKYEYLTVENPLELWQNLNDRFEHLKAVVLVLLLMRNLAINLTSPEFKNHVSAFALSQLFLFLDCCLYWIEYFLSTKKFSLKESTRVIFNSKFFPLPMCLWFWSVLLFSMFFLFSKIYEFSVLSNMANLEMRRVTSCFDY</sequence>
<dbReference type="Pfam" id="PF24904">
    <property type="entry name" value="RVE6"/>
    <property type="match status" value="1"/>
</dbReference>
<accession>A0A1Q3CTC0</accession>
<feature type="transmembrane region" description="Helical" evidence="1">
    <location>
        <begin position="158"/>
        <end position="178"/>
    </location>
</feature>
<proteinExistence type="predicted"/>
<dbReference type="PANTHER" id="PTHR33325:SF11">
    <property type="entry name" value="COLD SHOCK DOMAIN-CONTAINING PROTEIN 4-LIKE"/>
    <property type="match status" value="1"/>
</dbReference>
<gene>
    <name evidence="2" type="ORF">CFOL_v3_26859</name>
</gene>
<evidence type="ECO:0000313" key="3">
    <source>
        <dbReference type="Proteomes" id="UP000187406"/>
    </source>
</evidence>
<dbReference type="InParanoid" id="A0A1Q3CTC0"/>
<name>A0A1Q3CTC0_CEPFO</name>
<comment type="caution">
    <text evidence="2">The sequence shown here is derived from an EMBL/GenBank/DDBJ whole genome shotgun (WGS) entry which is preliminary data.</text>
</comment>
<dbReference type="AlphaFoldDB" id="A0A1Q3CTC0"/>
<dbReference type="PANTHER" id="PTHR33325">
    <property type="entry name" value="ZINC FINGER, CCHC-TYPE-RELATED"/>
    <property type="match status" value="1"/>
</dbReference>
<keyword evidence="1" id="KW-1133">Transmembrane helix</keyword>
<dbReference type="EMBL" id="BDDD01002880">
    <property type="protein sequence ID" value="GAV83412.1"/>
    <property type="molecule type" value="Genomic_DNA"/>
</dbReference>
<keyword evidence="1" id="KW-0812">Transmembrane</keyword>
<keyword evidence="3" id="KW-1185">Reference proteome</keyword>
<keyword evidence="1" id="KW-0472">Membrane</keyword>
<dbReference type="OrthoDB" id="1737433at2759"/>
<organism evidence="2 3">
    <name type="scientific">Cephalotus follicularis</name>
    <name type="common">Albany pitcher plant</name>
    <dbReference type="NCBI Taxonomy" id="3775"/>
    <lineage>
        <taxon>Eukaryota</taxon>
        <taxon>Viridiplantae</taxon>
        <taxon>Streptophyta</taxon>
        <taxon>Embryophyta</taxon>
        <taxon>Tracheophyta</taxon>
        <taxon>Spermatophyta</taxon>
        <taxon>Magnoliopsida</taxon>
        <taxon>eudicotyledons</taxon>
        <taxon>Gunneridae</taxon>
        <taxon>Pentapetalae</taxon>
        <taxon>rosids</taxon>
        <taxon>fabids</taxon>
        <taxon>Oxalidales</taxon>
        <taxon>Cephalotaceae</taxon>
        <taxon>Cephalotus</taxon>
    </lineage>
</organism>
<evidence type="ECO:0000313" key="2">
    <source>
        <dbReference type="EMBL" id="GAV83412.1"/>
    </source>
</evidence>
<evidence type="ECO:0000256" key="1">
    <source>
        <dbReference type="SAM" id="Phobius"/>
    </source>
</evidence>
<feature type="transmembrane region" description="Helical" evidence="1">
    <location>
        <begin position="118"/>
        <end position="138"/>
    </location>
</feature>
<dbReference type="Proteomes" id="UP000187406">
    <property type="component" value="Unassembled WGS sequence"/>
</dbReference>
<reference evidence="3" key="1">
    <citation type="submission" date="2016-04" db="EMBL/GenBank/DDBJ databases">
        <title>Cephalotus genome sequencing.</title>
        <authorList>
            <person name="Fukushima K."/>
            <person name="Hasebe M."/>
            <person name="Fang X."/>
        </authorList>
    </citation>
    <scope>NUCLEOTIDE SEQUENCE [LARGE SCALE GENOMIC DNA]</scope>
    <source>
        <strain evidence="3">cv. St1</strain>
    </source>
</reference>
<protein>
    <submittedName>
        <fullName evidence="2">Uncharacterized protein</fullName>
    </submittedName>
</protein>